<sequence length="350" mass="38774" precursor="true">MRNHIFPQTLLLTLLATCVTFGPASSAWALDEVLLLGDKDSVRGEIEEMSADKVVLKSGIRTKEVPTSEIEVIRFDAAPPRLNLVRVREENGDLAAALTDYLQMQSEVTDRNVKTELEFLIGRTLARQGLSDAAKRKEAIGKLETFRVSYPDFYRYYDSLNWLGKMYEADGNSTQLQSTYEELGKSPLPEFQLSAKLALARAALKAGQLDKAVADFQSVAQAPADTPALKQRKYEAMLGQAAVLQQQSKHDEAIAKVDEVVSASSPSDTAIQAEALLRKGDSLRLMNQPKDALLAYLHVDVLFAKEATFHSEALYRLAELWNAVGNTDRAVEARTQLAALYPDSKWLKQP</sequence>
<keyword evidence="1" id="KW-0802">TPR repeat</keyword>
<evidence type="ECO:0000256" key="1">
    <source>
        <dbReference type="PROSITE-ProRule" id="PRU00339"/>
    </source>
</evidence>
<organism evidence="3 4">
    <name type="scientific">Stratiformator vulcanicus</name>
    <dbReference type="NCBI Taxonomy" id="2527980"/>
    <lineage>
        <taxon>Bacteria</taxon>
        <taxon>Pseudomonadati</taxon>
        <taxon>Planctomycetota</taxon>
        <taxon>Planctomycetia</taxon>
        <taxon>Planctomycetales</taxon>
        <taxon>Planctomycetaceae</taxon>
        <taxon>Stratiformator</taxon>
    </lineage>
</organism>
<name>A0A517R5H5_9PLAN</name>
<dbReference type="Pfam" id="PF13174">
    <property type="entry name" value="TPR_6"/>
    <property type="match status" value="1"/>
</dbReference>
<proteinExistence type="predicted"/>
<dbReference type="Gene3D" id="1.25.40.10">
    <property type="entry name" value="Tetratricopeptide repeat domain"/>
    <property type="match status" value="2"/>
</dbReference>
<dbReference type="SUPFAM" id="SSF48452">
    <property type="entry name" value="TPR-like"/>
    <property type="match status" value="2"/>
</dbReference>
<dbReference type="OrthoDB" id="251560at2"/>
<dbReference type="KEGG" id="svp:Pan189_35500"/>
<feature type="repeat" description="TPR" evidence="1">
    <location>
        <begin position="311"/>
        <end position="344"/>
    </location>
</feature>
<protein>
    <submittedName>
        <fullName evidence="3">Uncharacterized protein</fullName>
    </submittedName>
</protein>
<accession>A0A517R5H5</accession>
<gene>
    <name evidence="3" type="ORF">Pan189_35500</name>
</gene>
<dbReference type="AlphaFoldDB" id="A0A517R5H5"/>
<dbReference type="SMART" id="SM00028">
    <property type="entry name" value="TPR"/>
    <property type="match status" value="4"/>
</dbReference>
<dbReference type="Proteomes" id="UP000317318">
    <property type="component" value="Chromosome"/>
</dbReference>
<dbReference type="RefSeq" id="WP_145365311.1">
    <property type="nucleotide sequence ID" value="NZ_CP036268.1"/>
</dbReference>
<dbReference type="InterPro" id="IPR011990">
    <property type="entry name" value="TPR-like_helical_dom_sf"/>
</dbReference>
<evidence type="ECO:0000313" key="3">
    <source>
        <dbReference type="EMBL" id="QDT39147.1"/>
    </source>
</evidence>
<dbReference type="PROSITE" id="PS50005">
    <property type="entry name" value="TPR"/>
    <property type="match status" value="1"/>
</dbReference>
<feature type="chain" id="PRO_5021761275" evidence="2">
    <location>
        <begin position="30"/>
        <end position="350"/>
    </location>
</feature>
<reference evidence="3 4" key="1">
    <citation type="submission" date="2019-02" db="EMBL/GenBank/DDBJ databases">
        <title>Deep-cultivation of Planctomycetes and their phenomic and genomic characterization uncovers novel biology.</title>
        <authorList>
            <person name="Wiegand S."/>
            <person name="Jogler M."/>
            <person name="Boedeker C."/>
            <person name="Pinto D."/>
            <person name="Vollmers J."/>
            <person name="Rivas-Marin E."/>
            <person name="Kohn T."/>
            <person name="Peeters S.H."/>
            <person name="Heuer A."/>
            <person name="Rast P."/>
            <person name="Oberbeckmann S."/>
            <person name="Bunk B."/>
            <person name="Jeske O."/>
            <person name="Meyerdierks A."/>
            <person name="Storesund J.E."/>
            <person name="Kallscheuer N."/>
            <person name="Luecker S."/>
            <person name="Lage O.M."/>
            <person name="Pohl T."/>
            <person name="Merkel B.J."/>
            <person name="Hornburger P."/>
            <person name="Mueller R.-W."/>
            <person name="Bruemmer F."/>
            <person name="Labrenz M."/>
            <person name="Spormann A.M."/>
            <person name="Op den Camp H."/>
            <person name="Overmann J."/>
            <person name="Amann R."/>
            <person name="Jetten M.S.M."/>
            <person name="Mascher T."/>
            <person name="Medema M.H."/>
            <person name="Devos D.P."/>
            <person name="Kaster A.-K."/>
            <person name="Ovreas L."/>
            <person name="Rohde M."/>
            <person name="Galperin M.Y."/>
            <person name="Jogler C."/>
        </authorList>
    </citation>
    <scope>NUCLEOTIDE SEQUENCE [LARGE SCALE GENOMIC DNA]</scope>
    <source>
        <strain evidence="3 4">Pan189</strain>
    </source>
</reference>
<keyword evidence="4" id="KW-1185">Reference proteome</keyword>
<dbReference type="EMBL" id="CP036268">
    <property type="protein sequence ID" value="QDT39147.1"/>
    <property type="molecule type" value="Genomic_DNA"/>
</dbReference>
<keyword evidence="2" id="KW-0732">Signal</keyword>
<evidence type="ECO:0000313" key="4">
    <source>
        <dbReference type="Proteomes" id="UP000317318"/>
    </source>
</evidence>
<evidence type="ECO:0000256" key="2">
    <source>
        <dbReference type="SAM" id="SignalP"/>
    </source>
</evidence>
<feature type="signal peptide" evidence="2">
    <location>
        <begin position="1"/>
        <end position="29"/>
    </location>
</feature>
<dbReference type="InterPro" id="IPR019734">
    <property type="entry name" value="TPR_rpt"/>
</dbReference>